<organism evidence="8">
    <name type="scientific">Trypanosoma brucei equiperdum</name>
    <dbReference type="NCBI Taxonomy" id="630700"/>
    <lineage>
        <taxon>Eukaryota</taxon>
        <taxon>Discoba</taxon>
        <taxon>Euglenozoa</taxon>
        <taxon>Kinetoplastea</taxon>
        <taxon>Metakinetoplastina</taxon>
        <taxon>Trypanosomatida</taxon>
        <taxon>Trypanosomatidae</taxon>
        <taxon>Trypanosoma</taxon>
    </lineage>
</organism>
<evidence type="ECO:0000256" key="3">
    <source>
        <dbReference type="ARBA" id="ARBA00022722"/>
    </source>
</evidence>
<dbReference type="HAMAP" id="MF_00009">
    <property type="entry name" value="Endoribonucl_YbeY"/>
    <property type="match status" value="1"/>
</dbReference>
<comment type="similarity">
    <text evidence="2">Belongs to the endoribonuclease YbeY family.</text>
</comment>
<reference evidence="8" key="1">
    <citation type="submission" date="2018-09" db="EMBL/GenBank/DDBJ databases">
        <title>whole genome sequence of T. equiperdum IVM-t1 strain.</title>
        <authorList>
            <person name="Suganuma K."/>
        </authorList>
    </citation>
    <scope>NUCLEOTIDE SEQUENCE [LARGE SCALE GENOMIC DNA]</scope>
    <source>
        <strain evidence="8">IVM-t1</strain>
    </source>
</reference>
<proteinExistence type="inferred from homology"/>
<evidence type="ECO:0000256" key="6">
    <source>
        <dbReference type="ARBA" id="ARBA00022801"/>
    </source>
</evidence>
<dbReference type="SUPFAM" id="SSF55486">
    <property type="entry name" value="Metalloproteases ('zincins'), catalytic domain"/>
    <property type="match status" value="1"/>
</dbReference>
<dbReference type="Pfam" id="PF02130">
    <property type="entry name" value="YbeY"/>
    <property type="match status" value="1"/>
</dbReference>
<sequence>MPRSLFRNVRVLGATPRFAAGVQGLTEAVLLAERAPQAVELSIHFVTPGRMHELNLEHRGVDKPTDVLTFPGSGSGTPYAKFLNETVLLARVEGDNACVADPSVLAERRALLQELGDIYFSVEYIWMRCSCRPTHCLRFHDYLQAALTHALLHALGYDHATPEQWKRMTKRERFLRHRLSVWRRRWPGCLQELDGVEMLMSPVTR</sequence>
<dbReference type="GO" id="GO:0004222">
    <property type="term" value="F:metalloendopeptidase activity"/>
    <property type="evidence" value="ECO:0007669"/>
    <property type="project" value="InterPro"/>
</dbReference>
<evidence type="ECO:0000256" key="1">
    <source>
        <dbReference type="ARBA" id="ARBA00001947"/>
    </source>
</evidence>
<dbReference type="InterPro" id="IPR002036">
    <property type="entry name" value="YbeY"/>
</dbReference>
<evidence type="ECO:0000256" key="5">
    <source>
        <dbReference type="ARBA" id="ARBA00022759"/>
    </source>
</evidence>
<comment type="caution">
    <text evidence="8">The sequence shown here is derived from an EMBL/GenBank/DDBJ whole genome shotgun (WGS) entry which is preliminary data.</text>
</comment>
<accession>A0A3L6L877</accession>
<keyword evidence="3" id="KW-0540">Nuclease</keyword>
<name>A0A3L6L877_9TRYP</name>
<dbReference type="AlphaFoldDB" id="A0A3L6L877"/>
<keyword evidence="5" id="KW-0255">Endonuclease</keyword>
<dbReference type="InterPro" id="IPR023091">
    <property type="entry name" value="MetalPrtase_cat_dom_sf_prd"/>
</dbReference>
<dbReference type="Gene3D" id="3.40.390.30">
    <property type="entry name" value="Metalloproteases ('zincins'), catalytic domain"/>
    <property type="match status" value="1"/>
</dbReference>
<keyword evidence="4" id="KW-0479">Metal-binding</keyword>
<dbReference type="PROSITE" id="PS01306">
    <property type="entry name" value="UPF0054"/>
    <property type="match status" value="1"/>
</dbReference>
<evidence type="ECO:0000256" key="2">
    <source>
        <dbReference type="ARBA" id="ARBA00010875"/>
    </source>
</evidence>
<protein>
    <submittedName>
        <fullName evidence="8">Putative rRNA maturation factor YbeY</fullName>
    </submittedName>
</protein>
<dbReference type="PANTHER" id="PTHR46986">
    <property type="entry name" value="ENDORIBONUCLEASE YBEY, CHLOROPLASTIC"/>
    <property type="match status" value="1"/>
</dbReference>
<dbReference type="GO" id="GO:0004519">
    <property type="term" value="F:endonuclease activity"/>
    <property type="evidence" value="ECO:0007669"/>
    <property type="project" value="UniProtKB-KW"/>
</dbReference>
<dbReference type="EMBL" id="QSBY01000004">
    <property type="protein sequence ID" value="RHW72884.1"/>
    <property type="molecule type" value="Genomic_DNA"/>
</dbReference>
<dbReference type="GO" id="GO:0006364">
    <property type="term" value="P:rRNA processing"/>
    <property type="evidence" value="ECO:0007669"/>
    <property type="project" value="InterPro"/>
</dbReference>
<comment type="cofactor">
    <cofactor evidence="1">
        <name>Zn(2+)</name>
        <dbReference type="ChEBI" id="CHEBI:29105"/>
    </cofactor>
</comment>
<dbReference type="InterPro" id="IPR020549">
    <property type="entry name" value="YbeY_CS"/>
</dbReference>
<gene>
    <name evidence="8" type="ORF">DPX39_040017100</name>
</gene>
<evidence type="ECO:0000256" key="4">
    <source>
        <dbReference type="ARBA" id="ARBA00022723"/>
    </source>
</evidence>
<dbReference type="GO" id="GO:0046872">
    <property type="term" value="F:metal ion binding"/>
    <property type="evidence" value="ECO:0007669"/>
    <property type="project" value="UniProtKB-KW"/>
</dbReference>
<dbReference type="NCBIfam" id="TIGR00043">
    <property type="entry name" value="rRNA maturation RNase YbeY"/>
    <property type="match status" value="1"/>
</dbReference>
<dbReference type="Proteomes" id="UP000266743">
    <property type="component" value="Chromosome 4"/>
</dbReference>
<evidence type="ECO:0000256" key="7">
    <source>
        <dbReference type="ARBA" id="ARBA00022833"/>
    </source>
</evidence>
<keyword evidence="6" id="KW-0378">Hydrolase</keyword>
<dbReference type="PANTHER" id="PTHR46986:SF1">
    <property type="entry name" value="ENDORIBONUCLEASE YBEY, CHLOROPLASTIC"/>
    <property type="match status" value="1"/>
</dbReference>
<keyword evidence="7" id="KW-0862">Zinc</keyword>
<evidence type="ECO:0000313" key="8">
    <source>
        <dbReference type="EMBL" id="RHW72884.1"/>
    </source>
</evidence>